<dbReference type="RefSeq" id="WP_364451460.1">
    <property type="nucleotide sequence ID" value="NZ_JBFARM010000005.1"/>
</dbReference>
<evidence type="ECO:0000256" key="6">
    <source>
        <dbReference type="ARBA" id="ARBA00022840"/>
    </source>
</evidence>
<dbReference type="PROSITE" id="PS00211">
    <property type="entry name" value="ABC_TRANSPORTER_1"/>
    <property type="match status" value="1"/>
</dbReference>
<dbReference type="NCBIfam" id="TIGR01727">
    <property type="entry name" value="oligo_HPY"/>
    <property type="match status" value="1"/>
</dbReference>
<dbReference type="Gene3D" id="3.40.50.300">
    <property type="entry name" value="P-loop containing nucleotide triphosphate hydrolases"/>
    <property type="match status" value="1"/>
</dbReference>
<dbReference type="CDD" id="cd03257">
    <property type="entry name" value="ABC_NikE_OppD_transporters"/>
    <property type="match status" value="1"/>
</dbReference>
<keyword evidence="3" id="KW-0813">Transport</keyword>
<sequence length="324" mass="34235">MTELLTVNDLTVEFTRGGAAVRPVRGVSLTVAPGEIVGVVGETGCGKTLTGLSVLGLLPPGARASGSVRLDGREIIGAPPPVLRDLRGRQVAMVFQNPGTAFDPVRTIGAQFDRVIRAHRGGSRGRAREHAERLLRDVELADTGRVLRAYPHQLSGGMLQRAMIALALSCDPRLIIADEATSALDVTVAQQVRRLLLRLQSERGFGVLFVTHNLAEAYDLCDRVYVLYAGQVAETGPTAEVFDAPAHPYTRALLDALPRADRAGTTLTALPGTVPSNVLAVTGCVFANRCPRAEETCEHSPPPLAAVTASRTAACHFADTGGPA</sequence>
<reference evidence="9 10" key="1">
    <citation type="submission" date="2024-06" db="EMBL/GenBank/DDBJ databases">
        <title>The Natural Products Discovery Center: Release of the First 8490 Sequenced Strains for Exploring Actinobacteria Biosynthetic Diversity.</title>
        <authorList>
            <person name="Kalkreuter E."/>
            <person name="Kautsar S.A."/>
            <person name="Yang D."/>
            <person name="Bader C.D."/>
            <person name="Teijaro C.N."/>
            <person name="Fluegel L."/>
            <person name="Davis C.M."/>
            <person name="Simpson J.R."/>
            <person name="Lauterbach L."/>
            <person name="Steele A.D."/>
            <person name="Gui C."/>
            <person name="Meng S."/>
            <person name="Li G."/>
            <person name="Viehrig K."/>
            <person name="Ye F."/>
            <person name="Su P."/>
            <person name="Kiefer A.F."/>
            <person name="Nichols A."/>
            <person name="Cepeda A.J."/>
            <person name="Yan W."/>
            <person name="Fan B."/>
            <person name="Jiang Y."/>
            <person name="Adhikari A."/>
            <person name="Zheng C.-J."/>
            <person name="Schuster L."/>
            <person name="Cowan T.M."/>
            <person name="Smanski M.J."/>
            <person name="Chevrette M.G."/>
            <person name="De Carvalho L.P.S."/>
            <person name="Shen B."/>
        </authorList>
    </citation>
    <scope>NUCLEOTIDE SEQUENCE [LARGE SCALE GENOMIC DNA]</scope>
    <source>
        <strain evidence="9 10">NPDC049574</strain>
    </source>
</reference>
<dbReference type="InterPro" id="IPR027417">
    <property type="entry name" value="P-loop_NTPase"/>
</dbReference>
<dbReference type="Pfam" id="PF00005">
    <property type="entry name" value="ABC_tran"/>
    <property type="match status" value="1"/>
</dbReference>
<comment type="similarity">
    <text evidence="2">Belongs to the ABC transporter superfamily.</text>
</comment>
<evidence type="ECO:0000256" key="7">
    <source>
        <dbReference type="ARBA" id="ARBA00023136"/>
    </source>
</evidence>
<protein>
    <submittedName>
        <fullName evidence="9">ABC transporter ATP-binding protein</fullName>
    </submittedName>
</protein>
<dbReference type="Pfam" id="PF08352">
    <property type="entry name" value="oligo_HPY"/>
    <property type="match status" value="1"/>
</dbReference>
<evidence type="ECO:0000259" key="8">
    <source>
        <dbReference type="PROSITE" id="PS50893"/>
    </source>
</evidence>
<dbReference type="Proteomes" id="UP001552427">
    <property type="component" value="Unassembled WGS sequence"/>
</dbReference>
<dbReference type="SMART" id="SM00382">
    <property type="entry name" value="AAA"/>
    <property type="match status" value="1"/>
</dbReference>
<evidence type="ECO:0000256" key="5">
    <source>
        <dbReference type="ARBA" id="ARBA00022741"/>
    </source>
</evidence>
<dbReference type="GO" id="GO:0005524">
    <property type="term" value="F:ATP binding"/>
    <property type="evidence" value="ECO:0007669"/>
    <property type="project" value="UniProtKB-KW"/>
</dbReference>
<comment type="subcellular location">
    <subcellularLocation>
        <location evidence="1">Cell membrane</location>
        <topology evidence="1">Peripheral membrane protein</topology>
    </subcellularLocation>
</comment>
<comment type="caution">
    <text evidence="9">The sequence shown here is derived from an EMBL/GenBank/DDBJ whole genome shotgun (WGS) entry which is preliminary data.</text>
</comment>
<dbReference type="PANTHER" id="PTHR43297">
    <property type="entry name" value="OLIGOPEPTIDE TRANSPORT ATP-BINDING PROTEIN APPD"/>
    <property type="match status" value="1"/>
</dbReference>
<evidence type="ECO:0000256" key="2">
    <source>
        <dbReference type="ARBA" id="ARBA00005417"/>
    </source>
</evidence>
<dbReference type="InterPro" id="IPR003439">
    <property type="entry name" value="ABC_transporter-like_ATP-bd"/>
</dbReference>
<dbReference type="PROSITE" id="PS50893">
    <property type="entry name" value="ABC_TRANSPORTER_2"/>
    <property type="match status" value="1"/>
</dbReference>
<name>A0ABV3H577_9ACTN</name>
<evidence type="ECO:0000313" key="9">
    <source>
        <dbReference type="EMBL" id="MEV4287688.1"/>
    </source>
</evidence>
<evidence type="ECO:0000256" key="3">
    <source>
        <dbReference type="ARBA" id="ARBA00022448"/>
    </source>
</evidence>
<keyword evidence="4" id="KW-1003">Cell membrane</keyword>
<organism evidence="9 10">
    <name type="scientific">Nonomuraea bangladeshensis</name>
    <dbReference type="NCBI Taxonomy" id="404385"/>
    <lineage>
        <taxon>Bacteria</taxon>
        <taxon>Bacillati</taxon>
        <taxon>Actinomycetota</taxon>
        <taxon>Actinomycetes</taxon>
        <taxon>Streptosporangiales</taxon>
        <taxon>Streptosporangiaceae</taxon>
        <taxon>Nonomuraea</taxon>
    </lineage>
</organism>
<evidence type="ECO:0000256" key="1">
    <source>
        <dbReference type="ARBA" id="ARBA00004202"/>
    </source>
</evidence>
<dbReference type="EMBL" id="JBFARM010000005">
    <property type="protein sequence ID" value="MEV4287688.1"/>
    <property type="molecule type" value="Genomic_DNA"/>
</dbReference>
<gene>
    <name evidence="9" type="ORF">AB0K40_19450</name>
</gene>
<keyword evidence="10" id="KW-1185">Reference proteome</keyword>
<keyword evidence="7" id="KW-0472">Membrane</keyword>
<dbReference type="PANTHER" id="PTHR43297:SF2">
    <property type="entry name" value="DIPEPTIDE TRANSPORT ATP-BINDING PROTEIN DPPD"/>
    <property type="match status" value="1"/>
</dbReference>
<dbReference type="InterPro" id="IPR003593">
    <property type="entry name" value="AAA+_ATPase"/>
</dbReference>
<evidence type="ECO:0000313" key="10">
    <source>
        <dbReference type="Proteomes" id="UP001552427"/>
    </source>
</evidence>
<feature type="domain" description="ABC transporter" evidence="8">
    <location>
        <begin position="5"/>
        <end position="254"/>
    </location>
</feature>
<proteinExistence type="inferred from homology"/>
<dbReference type="InterPro" id="IPR017871">
    <property type="entry name" value="ABC_transporter-like_CS"/>
</dbReference>
<dbReference type="InterPro" id="IPR013563">
    <property type="entry name" value="Oligopep_ABC_C"/>
</dbReference>
<accession>A0ABV3H577</accession>
<dbReference type="InterPro" id="IPR050388">
    <property type="entry name" value="ABC_Ni/Peptide_Import"/>
</dbReference>
<keyword evidence="6 9" id="KW-0067">ATP-binding</keyword>
<evidence type="ECO:0000256" key="4">
    <source>
        <dbReference type="ARBA" id="ARBA00022475"/>
    </source>
</evidence>
<keyword evidence="5" id="KW-0547">Nucleotide-binding</keyword>
<dbReference type="SUPFAM" id="SSF52540">
    <property type="entry name" value="P-loop containing nucleoside triphosphate hydrolases"/>
    <property type="match status" value="1"/>
</dbReference>